<dbReference type="GO" id="GO:0016491">
    <property type="term" value="F:oxidoreductase activity"/>
    <property type="evidence" value="ECO:0007669"/>
    <property type="project" value="UniProtKB-ARBA"/>
</dbReference>
<keyword evidence="2" id="KW-0479">Metal-binding</keyword>
<dbReference type="InterPro" id="IPR009051">
    <property type="entry name" value="Helical_ferredxn"/>
</dbReference>
<dbReference type="GO" id="GO:0046872">
    <property type="term" value="F:metal ion binding"/>
    <property type="evidence" value="ECO:0007669"/>
    <property type="project" value="UniProtKB-KW"/>
</dbReference>
<dbReference type="PANTHER" id="PTHR32479:SF17">
    <property type="entry name" value="GLYCOLATE OXIDASE IRON-SULFUR SUBUNIT"/>
    <property type="match status" value="1"/>
</dbReference>
<dbReference type="InterPro" id="IPR017900">
    <property type="entry name" value="4Fe4S_Fe_S_CS"/>
</dbReference>
<keyword evidence="5" id="KW-0411">Iron-sulfur</keyword>
<proteinExistence type="predicted"/>
<evidence type="ECO:0000256" key="2">
    <source>
        <dbReference type="ARBA" id="ARBA00022723"/>
    </source>
</evidence>
<dbReference type="SUPFAM" id="SSF46548">
    <property type="entry name" value="alpha-helical ferredoxin"/>
    <property type="match status" value="1"/>
</dbReference>
<sequence>MNDSTQNPPAQECILCGRCLSVCPVMLATGREELSPKAKQHMLKTLARSPEKLNVVDCRELADKCLSCGRCLAACPQKLSVPQKLAELRAMHPGWQQWVWKQWIERSAALWPTLATFGKVAPKDIGPRTFSRMMDSIRAMTPARDIAPWLKVEHYDHRMGEGKSVLLFAGCTARRIQKAWHTKALTILKKLGFLVLSENEMTCCGLTLDHAGIPDAAHSARLRNVEAWRAAGRPRMTTFCATCHHGLAEYAHCAEIKWEEGEAEQFAGSLVPLSTLWGETTFNVTDSAPGKVRYHQPCHWGGKDPDKAWLGKTLGDRVSAPSGVQCCGMGGILQLGDQPLSREVAERCWQALQPDRETQVLTGCSGCTVQLRSSRPALDGTDVPVGHWLDILIP</sequence>
<reference evidence="7 8" key="1">
    <citation type="submission" date="2020-05" db="EMBL/GenBank/DDBJ databases">
        <title>Draft genome sequence of Desulfovibrio sp. strain HN2T.</title>
        <authorList>
            <person name="Ueno A."/>
            <person name="Tamazawa S."/>
            <person name="Tamamura S."/>
            <person name="Murakami T."/>
            <person name="Kiyama T."/>
            <person name="Inomata H."/>
            <person name="Amano Y."/>
            <person name="Miyakawa K."/>
            <person name="Tamaki H."/>
            <person name="Naganuma T."/>
            <person name="Kaneko K."/>
        </authorList>
    </citation>
    <scope>NUCLEOTIDE SEQUENCE [LARGE SCALE GENOMIC DNA]</scope>
    <source>
        <strain evidence="7 8">HN2</strain>
    </source>
</reference>
<dbReference type="Proteomes" id="UP000503840">
    <property type="component" value="Unassembled WGS sequence"/>
</dbReference>
<dbReference type="PROSITE" id="PS51379">
    <property type="entry name" value="4FE4S_FER_2"/>
    <property type="match status" value="2"/>
</dbReference>
<evidence type="ECO:0000256" key="3">
    <source>
        <dbReference type="ARBA" id="ARBA00022737"/>
    </source>
</evidence>
<evidence type="ECO:0000313" key="7">
    <source>
        <dbReference type="EMBL" id="GFM32824.1"/>
    </source>
</evidence>
<gene>
    <name evidence="7" type="ORF">DSM101010T_11890</name>
</gene>
<dbReference type="Gene3D" id="1.10.1060.10">
    <property type="entry name" value="Alpha-helical ferredoxin"/>
    <property type="match status" value="1"/>
</dbReference>
<evidence type="ECO:0000313" key="8">
    <source>
        <dbReference type="Proteomes" id="UP000503840"/>
    </source>
</evidence>
<feature type="domain" description="4Fe-4S ferredoxin-type" evidence="6">
    <location>
        <begin position="52"/>
        <end position="84"/>
    </location>
</feature>
<keyword evidence="1" id="KW-0004">4Fe-4S</keyword>
<keyword evidence="8" id="KW-1185">Reference proteome</keyword>
<comment type="caution">
    <text evidence="7">The sequence shown here is derived from an EMBL/GenBank/DDBJ whole genome shotgun (WGS) entry which is preliminary data.</text>
</comment>
<dbReference type="Pfam" id="PF02754">
    <property type="entry name" value="CCG"/>
    <property type="match status" value="2"/>
</dbReference>
<evidence type="ECO:0000256" key="4">
    <source>
        <dbReference type="ARBA" id="ARBA00023004"/>
    </source>
</evidence>
<dbReference type="EMBL" id="BLVO01000012">
    <property type="protein sequence ID" value="GFM32824.1"/>
    <property type="molecule type" value="Genomic_DNA"/>
</dbReference>
<protein>
    <submittedName>
        <fullName evidence="7">Glycolate oxidase</fullName>
    </submittedName>
</protein>
<dbReference type="AlphaFoldDB" id="A0A7J0BIA9"/>
<dbReference type="InterPro" id="IPR017896">
    <property type="entry name" value="4Fe4S_Fe-S-bd"/>
</dbReference>
<keyword evidence="3" id="KW-0677">Repeat</keyword>
<dbReference type="GO" id="GO:0051539">
    <property type="term" value="F:4 iron, 4 sulfur cluster binding"/>
    <property type="evidence" value="ECO:0007669"/>
    <property type="project" value="UniProtKB-KW"/>
</dbReference>
<name>A0A7J0BIA9_9BACT</name>
<dbReference type="PROSITE" id="PS00198">
    <property type="entry name" value="4FE4S_FER_1"/>
    <property type="match status" value="2"/>
</dbReference>
<feature type="domain" description="4Fe-4S ferredoxin-type" evidence="6">
    <location>
        <begin position="2"/>
        <end position="33"/>
    </location>
</feature>
<dbReference type="Pfam" id="PF13183">
    <property type="entry name" value="Fer4_8"/>
    <property type="match status" value="1"/>
</dbReference>
<accession>A0A7J0BIA9</accession>
<keyword evidence="4" id="KW-0408">Iron</keyword>
<dbReference type="RefSeq" id="WP_174404496.1">
    <property type="nucleotide sequence ID" value="NZ_BLVO01000012.1"/>
</dbReference>
<dbReference type="InterPro" id="IPR004017">
    <property type="entry name" value="Cys_rich_dom"/>
</dbReference>
<evidence type="ECO:0000256" key="1">
    <source>
        <dbReference type="ARBA" id="ARBA00022485"/>
    </source>
</evidence>
<evidence type="ECO:0000259" key="6">
    <source>
        <dbReference type="PROSITE" id="PS51379"/>
    </source>
</evidence>
<evidence type="ECO:0000256" key="5">
    <source>
        <dbReference type="ARBA" id="ARBA00023014"/>
    </source>
</evidence>
<dbReference type="PANTHER" id="PTHR32479">
    <property type="entry name" value="GLYCOLATE OXIDASE IRON-SULFUR SUBUNIT"/>
    <property type="match status" value="1"/>
</dbReference>
<organism evidence="7 8">
    <name type="scientific">Desulfovibrio subterraneus</name>
    <dbReference type="NCBI Taxonomy" id="2718620"/>
    <lineage>
        <taxon>Bacteria</taxon>
        <taxon>Pseudomonadati</taxon>
        <taxon>Thermodesulfobacteriota</taxon>
        <taxon>Desulfovibrionia</taxon>
        <taxon>Desulfovibrionales</taxon>
        <taxon>Desulfovibrionaceae</taxon>
        <taxon>Desulfovibrio</taxon>
    </lineage>
</organism>